<gene>
    <name evidence="1" type="ORF">BKE30_15070</name>
</gene>
<dbReference type="AlphaFoldDB" id="A0A1S8CQQ1"/>
<proteinExistence type="predicted"/>
<protein>
    <submittedName>
        <fullName evidence="1">Uncharacterized protein</fullName>
    </submittedName>
</protein>
<comment type="caution">
    <text evidence="1">The sequence shown here is derived from an EMBL/GenBank/DDBJ whole genome shotgun (WGS) entry which is preliminary data.</text>
</comment>
<evidence type="ECO:0000313" key="1">
    <source>
        <dbReference type="EMBL" id="ONG37206.1"/>
    </source>
</evidence>
<keyword evidence="2" id="KW-1185">Reference proteome</keyword>
<reference evidence="1 2" key="1">
    <citation type="submission" date="2016-10" db="EMBL/GenBank/DDBJ databases">
        <title>Draft Genome sequence of Alkanindiges sp. strain H1.</title>
        <authorList>
            <person name="Subhash Y."/>
            <person name="Lee S."/>
        </authorList>
    </citation>
    <scope>NUCLEOTIDE SEQUENCE [LARGE SCALE GENOMIC DNA]</scope>
    <source>
        <strain evidence="1 2">H1</strain>
    </source>
</reference>
<sequence>MLRTPLERRKAAKIYFDLYPDCTEEELNRYCKIPLSTAKKILKRWKQGDFTNLEWQSTHPHQKSLIPEANMDEFLTTAFFNKNYGYKDMRHIKKCYEEFYGHELNFSNDYLRHLINASLKRIGYVKRFNSLTKRYYFESEKELRTTST</sequence>
<evidence type="ECO:0000313" key="2">
    <source>
        <dbReference type="Proteomes" id="UP000192132"/>
    </source>
</evidence>
<dbReference type="EMBL" id="MLCN01000066">
    <property type="protein sequence ID" value="ONG37206.1"/>
    <property type="molecule type" value="Genomic_DNA"/>
</dbReference>
<organism evidence="1 2">
    <name type="scientific">Alkanindiges hydrocarboniclasticus</name>
    <dbReference type="NCBI Taxonomy" id="1907941"/>
    <lineage>
        <taxon>Bacteria</taxon>
        <taxon>Pseudomonadati</taxon>
        <taxon>Pseudomonadota</taxon>
        <taxon>Gammaproteobacteria</taxon>
        <taxon>Moraxellales</taxon>
        <taxon>Moraxellaceae</taxon>
        <taxon>Alkanindiges</taxon>
    </lineage>
</organism>
<dbReference type="Proteomes" id="UP000192132">
    <property type="component" value="Unassembled WGS sequence"/>
</dbReference>
<name>A0A1S8CQQ1_9GAMM</name>
<accession>A0A1S8CQQ1</accession>